<feature type="transmembrane region" description="Helical" evidence="8">
    <location>
        <begin position="143"/>
        <end position="162"/>
    </location>
</feature>
<dbReference type="AlphaFoldDB" id="A0AAJ6QS59"/>
<gene>
    <name evidence="11" type="primary">LOC100902984</name>
</gene>
<reference evidence="11" key="1">
    <citation type="submission" date="2025-08" db="UniProtKB">
        <authorList>
            <consortium name="RefSeq"/>
        </authorList>
    </citation>
    <scope>IDENTIFICATION</scope>
</reference>
<sequence>MAVTNNTMVVEVPDHVSKLQMDGPSASVLDRERRKKSFVQYRYILIVLGFFGLASVYGMRVNLNVAMVAMVNQSAVVNEHFSQSCPAPIRRVSANSTVAQTRKEGTFDWDPYTQGLILGAFYYGYIITPIPGGRLAEKYGAKWLFGCGTLITGLLSLLIPVASTYGGAAGLITVRVLQGIGEGVTYPAIEAQVAHWIPVNQRATAISLIHTGGFFGVAVGMYISGVLADSNIFGGWPSIFYFFGIWTAGWFVLWALFTSNRPEDHPWASQEEIDFILNDLGDQKPTHASVTPWKKIFTSPAVFGVVCAHFGTHWLQYILVTELPTYLGTVLNFDIKENGLYSALPYMGAIIAGALSGVVADYIRAKNFLSGTNTRKVFNGLAHLVPSLMLIGVVWLAGCDGKLSLTLFVIAGTVRGLSEAGYMSIPVDMAPDYAGTILGICVCVGNTTGFLVPWITGALIQKENSTRMWSYNFYLAGVIGLVTGFMFQLFASAEVQEWGLAPRNSHDDKHNRTGNDSSRSQDQKMTTSAV</sequence>
<keyword evidence="3 8" id="KW-0812">Transmembrane</keyword>
<dbReference type="PROSITE" id="PS50850">
    <property type="entry name" value="MFS"/>
    <property type="match status" value="1"/>
</dbReference>
<keyword evidence="2" id="KW-0813">Transport</keyword>
<feature type="transmembrane region" description="Helical" evidence="8">
    <location>
        <begin position="433"/>
        <end position="459"/>
    </location>
</feature>
<dbReference type="SUPFAM" id="SSF103473">
    <property type="entry name" value="MFS general substrate transporter"/>
    <property type="match status" value="1"/>
</dbReference>
<evidence type="ECO:0000256" key="4">
    <source>
        <dbReference type="ARBA" id="ARBA00022847"/>
    </source>
</evidence>
<feature type="transmembrane region" description="Helical" evidence="8">
    <location>
        <begin position="239"/>
        <end position="257"/>
    </location>
</feature>
<proteinExistence type="predicted"/>
<keyword evidence="10" id="KW-1185">Reference proteome</keyword>
<evidence type="ECO:0000313" key="11">
    <source>
        <dbReference type="RefSeq" id="XP_003741962.1"/>
    </source>
</evidence>
<feature type="transmembrane region" description="Helical" evidence="8">
    <location>
        <begin position="471"/>
        <end position="491"/>
    </location>
</feature>
<dbReference type="FunFam" id="1.20.1250.20:FF:000003">
    <property type="entry name" value="Solute carrier family 17 member 3"/>
    <property type="match status" value="1"/>
</dbReference>
<feature type="compositionally biased region" description="Basic and acidic residues" evidence="7">
    <location>
        <begin position="504"/>
        <end position="513"/>
    </location>
</feature>
<dbReference type="InterPro" id="IPR011701">
    <property type="entry name" value="MFS"/>
</dbReference>
<dbReference type="GO" id="GO:0006820">
    <property type="term" value="P:monoatomic anion transport"/>
    <property type="evidence" value="ECO:0007669"/>
    <property type="project" value="TreeGrafter"/>
</dbReference>
<dbReference type="PANTHER" id="PTHR11662:SF399">
    <property type="entry name" value="FI19708P1-RELATED"/>
    <property type="match status" value="1"/>
</dbReference>
<dbReference type="FunFam" id="1.20.1250.20:FF:000423">
    <property type="entry name" value="Putative inorganic phosphate cotransporter-like Protein"/>
    <property type="match status" value="1"/>
</dbReference>
<evidence type="ECO:0000256" key="3">
    <source>
        <dbReference type="ARBA" id="ARBA00022692"/>
    </source>
</evidence>
<dbReference type="InterPro" id="IPR050382">
    <property type="entry name" value="MFS_Na/Anion_cotransporter"/>
</dbReference>
<accession>A0AAJ6QS59</accession>
<evidence type="ECO:0000256" key="5">
    <source>
        <dbReference type="ARBA" id="ARBA00022989"/>
    </source>
</evidence>
<comment type="subcellular location">
    <subcellularLocation>
        <location evidence="1">Membrane</location>
        <topology evidence="1">Multi-pass membrane protein</topology>
    </subcellularLocation>
</comment>
<evidence type="ECO:0000256" key="8">
    <source>
        <dbReference type="SAM" id="Phobius"/>
    </source>
</evidence>
<dbReference type="InterPro" id="IPR036259">
    <property type="entry name" value="MFS_trans_sf"/>
</dbReference>
<evidence type="ECO:0000256" key="6">
    <source>
        <dbReference type="ARBA" id="ARBA00023136"/>
    </source>
</evidence>
<dbReference type="GeneID" id="100902984"/>
<dbReference type="InterPro" id="IPR020846">
    <property type="entry name" value="MFS_dom"/>
</dbReference>
<dbReference type="GO" id="GO:0015293">
    <property type="term" value="F:symporter activity"/>
    <property type="evidence" value="ECO:0007669"/>
    <property type="project" value="UniProtKB-KW"/>
</dbReference>
<feature type="transmembrane region" description="Helical" evidence="8">
    <location>
        <begin position="377"/>
        <end position="398"/>
    </location>
</feature>
<dbReference type="Gene3D" id="1.20.1250.20">
    <property type="entry name" value="MFS general substrate transporter like domains"/>
    <property type="match status" value="2"/>
</dbReference>
<evidence type="ECO:0000256" key="1">
    <source>
        <dbReference type="ARBA" id="ARBA00004141"/>
    </source>
</evidence>
<feature type="transmembrane region" description="Helical" evidence="8">
    <location>
        <begin position="343"/>
        <end position="365"/>
    </location>
</feature>
<dbReference type="KEGG" id="goe:100902984"/>
<keyword evidence="4" id="KW-0769">Symport</keyword>
<organism evidence="10 11">
    <name type="scientific">Galendromus occidentalis</name>
    <name type="common">western predatory mite</name>
    <dbReference type="NCBI Taxonomy" id="34638"/>
    <lineage>
        <taxon>Eukaryota</taxon>
        <taxon>Metazoa</taxon>
        <taxon>Ecdysozoa</taxon>
        <taxon>Arthropoda</taxon>
        <taxon>Chelicerata</taxon>
        <taxon>Arachnida</taxon>
        <taxon>Acari</taxon>
        <taxon>Parasitiformes</taxon>
        <taxon>Mesostigmata</taxon>
        <taxon>Gamasina</taxon>
        <taxon>Phytoseioidea</taxon>
        <taxon>Phytoseiidae</taxon>
        <taxon>Typhlodrominae</taxon>
        <taxon>Galendromus</taxon>
    </lineage>
</organism>
<name>A0AAJ6QS59_9ACAR</name>
<feature type="region of interest" description="Disordered" evidence="7">
    <location>
        <begin position="502"/>
        <end position="530"/>
    </location>
</feature>
<feature type="domain" description="Major facilitator superfamily (MFS) profile" evidence="9">
    <location>
        <begin position="44"/>
        <end position="496"/>
    </location>
</feature>
<dbReference type="PANTHER" id="PTHR11662">
    <property type="entry name" value="SOLUTE CARRIER FAMILY 17"/>
    <property type="match status" value="1"/>
</dbReference>
<keyword evidence="6 8" id="KW-0472">Membrane</keyword>
<evidence type="ECO:0000256" key="2">
    <source>
        <dbReference type="ARBA" id="ARBA00022448"/>
    </source>
</evidence>
<evidence type="ECO:0000259" key="9">
    <source>
        <dbReference type="PROSITE" id="PS50850"/>
    </source>
</evidence>
<feature type="compositionally biased region" description="Polar residues" evidence="7">
    <location>
        <begin position="514"/>
        <end position="530"/>
    </location>
</feature>
<keyword evidence="5 8" id="KW-1133">Transmembrane helix</keyword>
<evidence type="ECO:0000256" key="7">
    <source>
        <dbReference type="SAM" id="MobiDB-lite"/>
    </source>
</evidence>
<dbReference type="Proteomes" id="UP000694867">
    <property type="component" value="Unplaced"/>
</dbReference>
<feature type="transmembrane region" description="Helical" evidence="8">
    <location>
        <begin position="112"/>
        <end position="131"/>
    </location>
</feature>
<dbReference type="RefSeq" id="XP_003741962.1">
    <property type="nucleotide sequence ID" value="XM_003741914.2"/>
</dbReference>
<dbReference type="Pfam" id="PF07690">
    <property type="entry name" value="MFS_1"/>
    <property type="match status" value="1"/>
</dbReference>
<protein>
    <submittedName>
        <fullName evidence="11">Sialin</fullName>
    </submittedName>
</protein>
<evidence type="ECO:0000313" key="10">
    <source>
        <dbReference type="Proteomes" id="UP000694867"/>
    </source>
</evidence>
<feature type="transmembrane region" description="Helical" evidence="8">
    <location>
        <begin position="41"/>
        <end position="59"/>
    </location>
</feature>
<feature type="transmembrane region" description="Helical" evidence="8">
    <location>
        <begin position="205"/>
        <end position="227"/>
    </location>
</feature>
<dbReference type="GO" id="GO:0016020">
    <property type="term" value="C:membrane"/>
    <property type="evidence" value="ECO:0007669"/>
    <property type="project" value="UniProtKB-SubCell"/>
</dbReference>
<dbReference type="CDD" id="cd17318">
    <property type="entry name" value="MFS_SLC17"/>
    <property type="match status" value="1"/>
</dbReference>